<feature type="domain" description="C2HC zinc finger plants" evidence="1">
    <location>
        <begin position="142"/>
        <end position="186"/>
    </location>
</feature>
<evidence type="ECO:0000313" key="3">
    <source>
        <dbReference type="Proteomes" id="UP001497512"/>
    </source>
</evidence>
<name>A0ABP0UZN7_9BRYO</name>
<dbReference type="PANTHER" id="PTHR35513:SF1">
    <property type="entry name" value="OS02G0158600 PROTEIN"/>
    <property type="match status" value="1"/>
</dbReference>
<dbReference type="EMBL" id="OZ019900">
    <property type="protein sequence ID" value="CAK9234099.1"/>
    <property type="molecule type" value="Genomic_DNA"/>
</dbReference>
<dbReference type="Proteomes" id="UP001497512">
    <property type="component" value="Chromosome 8"/>
</dbReference>
<dbReference type="PANTHER" id="PTHR35513">
    <property type="entry name" value="OS02G0158600 PROTEIN"/>
    <property type="match status" value="1"/>
</dbReference>
<accession>A0ABP0UZN7</accession>
<keyword evidence="3" id="KW-1185">Reference proteome</keyword>
<dbReference type="Pfam" id="PF25017">
    <property type="entry name" value="zf-C2HC_3"/>
    <property type="match status" value="1"/>
</dbReference>
<sequence length="190" mass="19759">MWLHRDLDTMETAASANGQARQEQAGSSEGIASLLALARQQINEGNPSLALQAVVMALRATGGEQAVLGALGRARELYQSGLRENAATDELSALFAECAIATLPPQPTATPVATNAADSASGQFVGHELMDTMDINGANAGSILAESGREQVVIDASSDGSSFVCQQCGGVVSNLRRDEHMSFWCSPPPS</sequence>
<gene>
    <name evidence="2" type="ORF">CSSPTR1EN2_LOCUS22012</name>
</gene>
<evidence type="ECO:0000313" key="2">
    <source>
        <dbReference type="EMBL" id="CAK9234099.1"/>
    </source>
</evidence>
<protein>
    <recommendedName>
        <fullName evidence="1">C2HC zinc finger plants domain-containing protein</fullName>
    </recommendedName>
</protein>
<organism evidence="2 3">
    <name type="scientific">Sphagnum troendelagicum</name>
    <dbReference type="NCBI Taxonomy" id="128251"/>
    <lineage>
        <taxon>Eukaryota</taxon>
        <taxon>Viridiplantae</taxon>
        <taxon>Streptophyta</taxon>
        <taxon>Embryophyta</taxon>
        <taxon>Bryophyta</taxon>
        <taxon>Sphagnophytina</taxon>
        <taxon>Sphagnopsida</taxon>
        <taxon>Sphagnales</taxon>
        <taxon>Sphagnaceae</taxon>
        <taxon>Sphagnum</taxon>
    </lineage>
</organism>
<reference evidence="2" key="1">
    <citation type="submission" date="2024-02" db="EMBL/GenBank/DDBJ databases">
        <authorList>
            <consortium name="ELIXIR-Norway"/>
            <consortium name="Elixir Norway"/>
        </authorList>
    </citation>
    <scope>NUCLEOTIDE SEQUENCE</scope>
</reference>
<evidence type="ECO:0000259" key="1">
    <source>
        <dbReference type="Pfam" id="PF25017"/>
    </source>
</evidence>
<proteinExistence type="predicted"/>
<dbReference type="InterPro" id="IPR056971">
    <property type="entry name" value="Znf-C2HC_3"/>
</dbReference>